<feature type="region of interest" description="Disordered" evidence="5">
    <location>
        <begin position="1"/>
        <end position="32"/>
    </location>
</feature>
<evidence type="ECO:0000256" key="4">
    <source>
        <dbReference type="PROSITE-ProRule" id="PRU00723"/>
    </source>
</evidence>
<sequence length="439" mass="46698">MASAAAPPPEDKRGLSQSMHNPHNDISSSEKARQFVSWPRHFIIRKGGTRNSLVPVIPIDLLPDYVEIIGLPKELTISETVGMSNLGEFPKPSSDLQLNFVSPAAQTRDSMLECIEAPAKAPNITTKPTADTGVRNPSKSSRAQDPPPIMPPPPPPRRVLDWAEDTESVSTDDFSGAENSSGSNSSYNKRRGVFTDKSTKSKEKSTAETAQRMLQVAAAASAHRLAPHLAHRSTSAPAVALSTDAVAKNNGSSTNGKKNTKSIKSKPARPAGSLCRHWCQTGQCSFGTDCRYTHQMPVTLEGLTDVGLTELPGWWRKSAGLPVEGTIDVRIFSAAGAAAATSISNGGKKSPGSASGGGSATSTVSQSKKTKMKNDKEERKMAEEVHSVRLGVERARANASPVPVSSESGKRKMANGNALQAKKAQQVQHQSPVEKLVDI</sequence>
<dbReference type="InterPro" id="IPR000571">
    <property type="entry name" value="Znf_CCCH"/>
</dbReference>
<reference evidence="7" key="1">
    <citation type="submission" date="2023-02" db="EMBL/GenBank/DDBJ databases">
        <title>Colletotrichum kahawae CIFC_Que2 genome sequencing and assembly.</title>
        <authorList>
            <person name="Baroncelli R."/>
        </authorList>
    </citation>
    <scope>NUCLEOTIDE SEQUENCE</scope>
    <source>
        <strain evidence="7">CIFC_Que2</strain>
    </source>
</reference>
<dbReference type="PROSITE" id="PS50103">
    <property type="entry name" value="ZF_C3H1"/>
    <property type="match status" value="1"/>
</dbReference>
<feature type="compositionally biased region" description="Low complexity" evidence="5">
    <location>
        <begin position="176"/>
        <end position="186"/>
    </location>
</feature>
<keyword evidence="1 4" id="KW-0479">Metal-binding</keyword>
<proteinExistence type="predicted"/>
<keyword evidence="3 4" id="KW-0862">Zinc</keyword>
<dbReference type="EMBL" id="VYYT01000300">
    <property type="protein sequence ID" value="KAK2745817.1"/>
    <property type="molecule type" value="Genomic_DNA"/>
</dbReference>
<protein>
    <submittedName>
        <fullName evidence="7">Zinc finger dna-binding protein</fullName>
    </submittedName>
</protein>
<feature type="compositionally biased region" description="Basic residues" evidence="5">
    <location>
        <begin position="258"/>
        <end position="267"/>
    </location>
</feature>
<evidence type="ECO:0000256" key="2">
    <source>
        <dbReference type="ARBA" id="ARBA00022771"/>
    </source>
</evidence>
<feature type="compositionally biased region" description="Low complexity" evidence="5">
    <location>
        <begin position="248"/>
        <end position="257"/>
    </location>
</feature>
<dbReference type="GO" id="GO:0003677">
    <property type="term" value="F:DNA binding"/>
    <property type="evidence" value="ECO:0007669"/>
    <property type="project" value="UniProtKB-KW"/>
</dbReference>
<gene>
    <name evidence="7" type="ORF">CKAH01_06721</name>
</gene>
<dbReference type="AlphaFoldDB" id="A0AAD9Y9M0"/>
<feature type="region of interest" description="Disordered" evidence="5">
    <location>
        <begin position="341"/>
        <end position="439"/>
    </location>
</feature>
<evidence type="ECO:0000256" key="3">
    <source>
        <dbReference type="ARBA" id="ARBA00022833"/>
    </source>
</evidence>
<dbReference type="InterPro" id="IPR036855">
    <property type="entry name" value="Znf_CCCH_sf"/>
</dbReference>
<evidence type="ECO:0000256" key="1">
    <source>
        <dbReference type="ARBA" id="ARBA00022723"/>
    </source>
</evidence>
<keyword evidence="2 4" id="KW-0863">Zinc-finger</keyword>
<feature type="zinc finger region" description="C3H1-type" evidence="4">
    <location>
        <begin position="269"/>
        <end position="297"/>
    </location>
</feature>
<keyword evidence="8" id="KW-1185">Reference proteome</keyword>
<feature type="region of interest" description="Disordered" evidence="5">
    <location>
        <begin position="247"/>
        <end position="272"/>
    </location>
</feature>
<feature type="domain" description="C3H1-type" evidence="6">
    <location>
        <begin position="269"/>
        <end position="297"/>
    </location>
</feature>
<dbReference type="GO" id="GO:0008270">
    <property type="term" value="F:zinc ion binding"/>
    <property type="evidence" value="ECO:0007669"/>
    <property type="project" value="UniProtKB-KW"/>
</dbReference>
<evidence type="ECO:0000313" key="8">
    <source>
        <dbReference type="Proteomes" id="UP001281614"/>
    </source>
</evidence>
<feature type="compositionally biased region" description="Pro residues" evidence="5">
    <location>
        <begin position="145"/>
        <end position="157"/>
    </location>
</feature>
<dbReference type="Proteomes" id="UP001281614">
    <property type="component" value="Unassembled WGS sequence"/>
</dbReference>
<dbReference type="Gene3D" id="2.30.30.1190">
    <property type="match status" value="1"/>
</dbReference>
<feature type="compositionally biased region" description="Basic and acidic residues" evidence="5">
    <location>
        <begin position="372"/>
        <end position="396"/>
    </location>
</feature>
<evidence type="ECO:0000259" key="6">
    <source>
        <dbReference type="PROSITE" id="PS50103"/>
    </source>
</evidence>
<feature type="compositionally biased region" description="Low complexity" evidence="5">
    <location>
        <begin position="341"/>
        <end position="353"/>
    </location>
</feature>
<dbReference type="SUPFAM" id="SSF90229">
    <property type="entry name" value="CCCH zinc finger"/>
    <property type="match status" value="1"/>
</dbReference>
<feature type="compositionally biased region" description="Basic and acidic residues" evidence="5">
    <location>
        <begin position="193"/>
        <end position="206"/>
    </location>
</feature>
<feature type="compositionally biased region" description="Polar residues" evidence="5">
    <location>
        <begin position="15"/>
        <end position="27"/>
    </location>
</feature>
<feature type="compositionally biased region" description="Polar residues" evidence="5">
    <location>
        <begin position="123"/>
        <end position="143"/>
    </location>
</feature>
<comment type="caution">
    <text evidence="7">The sequence shown here is derived from an EMBL/GenBank/DDBJ whole genome shotgun (WGS) entry which is preliminary data.</text>
</comment>
<organism evidence="7 8">
    <name type="scientific">Colletotrichum kahawae</name>
    <name type="common">Coffee berry disease fungus</name>
    <dbReference type="NCBI Taxonomy" id="34407"/>
    <lineage>
        <taxon>Eukaryota</taxon>
        <taxon>Fungi</taxon>
        <taxon>Dikarya</taxon>
        <taxon>Ascomycota</taxon>
        <taxon>Pezizomycotina</taxon>
        <taxon>Sordariomycetes</taxon>
        <taxon>Hypocreomycetidae</taxon>
        <taxon>Glomerellales</taxon>
        <taxon>Glomerellaceae</taxon>
        <taxon>Colletotrichum</taxon>
        <taxon>Colletotrichum gloeosporioides species complex</taxon>
    </lineage>
</organism>
<accession>A0AAD9Y9M0</accession>
<keyword evidence="7" id="KW-0238">DNA-binding</keyword>
<evidence type="ECO:0000313" key="7">
    <source>
        <dbReference type="EMBL" id="KAK2745817.1"/>
    </source>
</evidence>
<evidence type="ECO:0000256" key="5">
    <source>
        <dbReference type="SAM" id="MobiDB-lite"/>
    </source>
</evidence>
<name>A0AAD9Y9M0_COLKA</name>
<feature type="region of interest" description="Disordered" evidence="5">
    <location>
        <begin position="118"/>
        <end position="210"/>
    </location>
</feature>